<dbReference type="EMBL" id="BMGG01000010">
    <property type="protein sequence ID" value="GGC86121.1"/>
    <property type="molecule type" value="Genomic_DNA"/>
</dbReference>
<dbReference type="PANTHER" id="PTHR43574">
    <property type="entry name" value="EPIMERASE-RELATED"/>
    <property type="match status" value="1"/>
</dbReference>
<dbReference type="Pfam" id="PF01370">
    <property type="entry name" value="Epimerase"/>
    <property type="match status" value="1"/>
</dbReference>
<dbReference type="InterPro" id="IPR036291">
    <property type="entry name" value="NAD(P)-bd_dom_sf"/>
</dbReference>
<evidence type="ECO:0000259" key="2">
    <source>
        <dbReference type="Pfam" id="PF01370"/>
    </source>
</evidence>
<evidence type="ECO:0000256" key="1">
    <source>
        <dbReference type="ARBA" id="ARBA00023027"/>
    </source>
</evidence>
<evidence type="ECO:0000313" key="3">
    <source>
        <dbReference type="EMBL" id="GGC86121.1"/>
    </source>
</evidence>
<dbReference type="AlphaFoldDB" id="A0A916XMA2"/>
<sequence>MTQLFVFGLGYTAQAYAAHARASFDRIAGTVRSAARAGHTGRPADDVHLFDGSDAATRFDPAIGRDLAAADLLLVSAPPDQAGDPVLRFYADAISTAPRLKQIAYLSTVGVYGDHGGAWIDEDAALAPTSPRNARRVEVERQWLALGAATGRSVQVFRLAGIYGPGRNALVKLRDGRAQRLVKDGQVFNRIHVRDIAAAITAAWDGEVASAVWNVTDDEPGPPQDVIAYAAGLLGMSAPPEVPFAEADLTPMARSFWGENKRVSNRRLRRDLKVALAYPTYREGLDALATAGEGR</sequence>
<dbReference type="Gene3D" id="3.40.50.720">
    <property type="entry name" value="NAD(P)-binding Rossmann-like Domain"/>
    <property type="match status" value="1"/>
</dbReference>
<dbReference type="RefSeq" id="WP_188611917.1">
    <property type="nucleotide sequence ID" value="NZ_BMGG01000010.1"/>
</dbReference>
<feature type="domain" description="NAD-dependent epimerase/dehydratase" evidence="2">
    <location>
        <begin position="96"/>
        <end position="206"/>
    </location>
</feature>
<reference evidence="3" key="1">
    <citation type="journal article" date="2014" name="Int. J. Syst. Evol. Microbiol.">
        <title>Complete genome sequence of Corynebacterium casei LMG S-19264T (=DSM 44701T), isolated from a smear-ripened cheese.</title>
        <authorList>
            <consortium name="US DOE Joint Genome Institute (JGI-PGF)"/>
            <person name="Walter F."/>
            <person name="Albersmeier A."/>
            <person name="Kalinowski J."/>
            <person name="Ruckert C."/>
        </authorList>
    </citation>
    <scope>NUCLEOTIDE SEQUENCE</scope>
    <source>
        <strain evidence="3">CGMCC 1.12919</strain>
    </source>
</reference>
<evidence type="ECO:0000313" key="4">
    <source>
        <dbReference type="Proteomes" id="UP000637002"/>
    </source>
</evidence>
<comment type="caution">
    <text evidence="3">The sequence shown here is derived from an EMBL/GenBank/DDBJ whole genome shotgun (WGS) entry which is preliminary data.</text>
</comment>
<keyword evidence="4" id="KW-1185">Reference proteome</keyword>
<organism evidence="3 4">
    <name type="scientific">Chelatococcus reniformis</name>
    <dbReference type="NCBI Taxonomy" id="1494448"/>
    <lineage>
        <taxon>Bacteria</taxon>
        <taxon>Pseudomonadati</taxon>
        <taxon>Pseudomonadota</taxon>
        <taxon>Alphaproteobacteria</taxon>
        <taxon>Hyphomicrobiales</taxon>
        <taxon>Chelatococcaceae</taxon>
        <taxon>Chelatococcus</taxon>
    </lineage>
</organism>
<protein>
    <submittedName>
        <fullName evidence="3">NAD(P)-dependent oxidoreductase</fullName>
    </submittedName>
</protein>
<accession>A0A916XMA2</accession>
<dbReference type="InterPro" id="IPR001509">
    <property type="entry name" value="Epimerase_deHydtase"/>
</dbReference>
<dbReference type="SUPFAM" id="SSF51735">
    <property type="entry name" value="NAD(P)-binding Rossmann-fold domains"/>
    <property type="match status" value="1"/>
</dbReference>
<reference evidence="3" key="2">
    <citation type="submission" date="2020-09" db="EMBL/GenBank/DDBJ databases">
        <authorList>
            <person name="Sun Q."/>
            <person name="Zhou Y."/>
        </authorList>
    </citation>
    <scope>NUCLEOTIDE SEQUENCE</scope>
    <source>
        <strain evidence="3">CGMCC 1.12919</strain>
    </source>
</reference>
<name>A0A916XMA2_9HYPH</name>
<dbReference type="CDD" id="cd05266">
    <property type="entry name" value="SDR_a4"/>
    <property type="match status" value="1"/>
</dbReference>
<dbReference type="Proteomes" id="UP000637002">
    <property type="component" value="Unassembled WGS sequence"/>
</dbReference>
<gene>
    <name evidence="3" type="ORF">GCM10010994_50020</name>
</gene>
<proteinExistence type="predicted"/>
<keyword evidence="1" id="KW-0520">NAD</keyword>